<dbReference type="RefSeq" id="WP_038558300.1">
    <property type="nucleotide sequence ID" value="NZ_FOHT01000012.1"/>
</dbReference>
<gene>
    <name evidence="8" type="ORF">FH5T_11140</name>
    <name evidence="9" type="ORF">SAMN05444285_11239</name>
</gene>
<keyword evidence="5 6" id="KW-0472">Membrane</keyword>
<feature type="transmembrane region" description="Helical" evidence="6">
    <location>
        <begin position="305"/>
        <end position="329"/>
    </location>
</feature>
<dbReference type="InterPro" id="IPR050189">
    <property type="entry name" value="MFS_Efflux_Transporters"/>
</dbReference>
<dbReference type="CDD" id="cd17474">
    <property type="entry name" value="MFS_YfmO_like"/>
    <property type="match status" value="1"/>
</dbReference>
<keyword evidence="4 6" id="KW-1133">Transmembrane helix</keyword>
<feature type="transmembrane region" description="Helical" evidence="6">
    <location>
        <begin position="210"/>
        <end position="228"/>
    </location>
</feature>
<dbReference type="eggNOG" id="COG2814">
    <property type="taxonomic scope" value="Bacteria"/>
</dbReference>
<keyword evidence="3 6" id="KW-0812">Transmembrane</keyword>
<dbReference type="InterPro" id="IPR011701">
    <property type="entry name" value="MFS"/>
</dbReference>
<feature type="transmembrane region" description="Helical" evidence="6">
    <location>
        <begin position="367"/>
        <end position="387"/>
    </location>
</feature>
<reference evidence="8 10" key="1">
    <citation type="submission" date="2014-03" db="EMBL/GenBank/DDBJ databases">
        <title>Complete genome sequence of a deeply braunched marine Bacteroidia bacterium Draconibacterium orientale type strain FH5T.</title>
        <authorList>
            <person name="Li X."/>
            <person name="Wang X."/>
            <person name="Xie Z."/>
            <person name="Du Z."/>
            <person name="Chen G."/>
        </authorList>
    </citation>
    <scope>NUCLEOTIDE SEQUENCE [LARGE SCALE GENOMIC DNA]</scope>
    <source>
        <strain evidence="8 10">FH5</strain>
    </source>
</reference>
<organism evidence="9 11">
    <name type="scientific">Draconibacterium orientale</name>
    <dbReference type="NCBI Taxonomy" id="1168034"/>
    <lineage>
        <taxon>Bacteria</taxon>
        <taxon>Pseudomonadati</taxon>
        <taxon>Bacteroidota</taxon>
        <taxon>Bacteroidia</taxon>
        <taxon>Marinilabiliales</taxon>
        <taxon>Prolixibacteraceae</taxon>
        <taxon>Draconibacterium</taxon>
    </lineage>
</organism>
<evidence type="ECO:0000259" key="7">
    <source>
        <dbReference type="PROSITE" id="PS50850"/>
    </source>
</evidence>
<evidence type="ECO:0000256" key="4">
    <source>
        <dbReference type="ARBA" id="ARBA00022989"/>
    </source>
</evidence>
<comment type="subcellular location">
    <subcellularLocation>
        <location evidence="1">Cell membrane</location>
        <topology evidence="1">Multi-pass membrane protein</topology>
    </subcellularLocation>
</comment>
<dbReference type="EMBL" id="FOHT01000012">
    <property type="protein sequence ID" value="SET40049.1"/>
    <property type="molecule type" value="Genomic_DNA"/>
</dbReference>
<keyword evidence="10" id="KW-1185">Reference proteome</keyword>
<protein>
    <submittedName>
        <fullName evidence="8">MFS transporter</fullName>
    </submittedName>
    <submittedName>
        <fullName evidence="9">Predicted arabinose efflux permease, MFS family</fullName>
    </submittedName>
</protein>
<dbReference type="Gene3D" id="1.20.1250.20">
    <property type="entry name" value="MFS general substrate transporter like domains"/>
    <property type="match status" value="1"/>
</dbReference>
<feature type="transmembrane region" description="Helical" evidence="6">
    <location>
        <begin position="278"/>
        <end position="299"/>
    </location>
</feature>
<dbReference type="AlphaFoldDB" id="X5DHL3"/>
<evidence type="ECO:0000313" key="9">
    <source>
        <dbReference type="EMBL" id="SET40049.1"/>
    </source>
</evidence>
<feature type="transmembrane region" description="Helical" evidence="6">
    <location>
        <begin position="12"/>
        <end position="34"/>
    </location>
</feature>
<dbReference type="OrthoDB" id="9807274at2"/>
<evidence type="ECO:0000313" key="10">
    <source>
        <dbReference type="Proteomes" id="UP000023772"/>
    </source>
</evidence>
<feature type="transmembrane region" description="Helical" evidence="6">
    <location>
        <begin position="248"/>
        <end position="266"/>
    </location>
</feature>
<evidence type="ECO:0000313" key="8">
    <source>
        <dbReference type="EMBL" id="AHW59972.1"/>
    </source>
</evidence>
<dbReference type="Proteomes" id="UP000181981">
    <property type="component" value="Unassembled WGS sequence"/>
</dbReference>
<sequence length="399" mass="43472">MAEKSVFKNKNLYFIFGVTLIAMMGVASITPAFPDIIRYFGISPQQVGWLIVAFTLPGIFLTPFTGILADRYGRKVVLIPSLFLFGIAGFACMFAPGFHWLLALRFVQGVGASSLSSMNITLVGDLFEGKQRTAAMGYNASVLSIATASYPALGGVIAIFGWQYIFALPILAIPLGIWVMKGLNNPEPKNKAHLRSYFGRVWKTINQRTVWGLFAVNFILFLILYGSYLTYFPLMMENRLGADSSRIGLMMSLMSLTTAVMSSQLARLNRLLGQKRQLIIGSAFYMLASLLMLGANSYLMLGVAVIVFGFGHGITIPSIQNMLVGYAAINERAAFMSLNSMVLRGGQTFGPLLVGVFYALGGLEASFLSGAVMALLMMVIIFATVHVKRKTPESSKSSV</sequence>
<feature type="transmembrane region" description="Helical" evidence="6">
    <location>
        <begin position="341"/>
        <end position="361"/>
    </location>
</feature>
<dbReference type="HOGENOM" id="CLU_001265_10_6_10"/>
<evidence type="ECO:0000256" key="5">
    <source>
        <dbReference type="ARBA" id="ARBA00023136"/>
    </source>
</evidence>
<feature type="domain" description="Major facilitator superfamily (MFS) profile" evidence="7">
    <location>
        <begin position="11"/>
        <end position="389"/>
    </location>
</feature>
<evidence type="ECO:0000256" key="3">
    <source>
        <dbReference type="ARBA" id="ARBA00022692"/>
    </source>
</evidence>
<dbReference type="GO" id="GO:0005886">
    <property type="term" value="C:plasma membrane"/>
    <property type="evidence" value="ECO:0007669"/>
    <property type="project" value="UniProtKB-SubCell"/>
</dbReference>
<evidence type="ECO:0000256" key="1">
    <source>
        <dbReference type="ARBA" id="ARBA00004651"/>
    </source>
</evidence>
<dbReference type="PROSITE" id="PS50850">
    <property type="entry name" value="MFS"/>
    <property type="match status" value="1"/>
</dbReference>
<accession>X5DHL3</accession>
<dbReference type="PRINTS" id="PR01036">
    <property type="entry name" value="TCRTETB"/>
</dbReference>
<evidence type="ECO:0000256" key="2">
    <source>
        <dbReference type="ARBA" id="ARBA00022475"/>
    </source>
</evidence>
<dbReference type="STRING" id="1168034.FH5T_11140"/>
<dbReference type="GO" id="GO:0022857">
    <property type="term" value="F:transmembrane transporter activity"/>
    <property type="evidence" value="ECO:0007669"/>
    <property type="project" value="InterPro"/>
</dbReference>
<evidence type="ECO:0000256" key="6">
    <source>
        <dbReference type="SAM" id="Phobius"/>
    </source>
</evidence>
<proteinExistence type="predicted"/>
<keyword evidence="2" id="KW-1003">Cell membrane</keyword>
<reference evidence="9 11" key="2">
    <citation type="submission" date="2016-10" db="EMBL/GenBank/DDBJ databases">
        <authorList>
            <person name="de Groot N.N."/>
        </authorList>
    </citation>
    <scope>NUCLEOTIDE SEQUENCE [LARGE SCALE GENOMIC DNA]</scope>
    <source>
        <strain evidence="9 11">DSM 25947</strain>
    </source>
</reference>
<dbReference type="PANTHER" id="PTHR43124:SF3">
    <property type="entry name" value="CHLORAMPHENICOL EFFLUX PUMP RV0191"/>
    <property type="match status" value="1"/>
</dbReference>
<dbReference type="PROSITE" id="PS00216">
    <property type="entry name" value="SUGAR_TRANSPORT_1"/>
    <property type="match status" value="1"/>
</dbReference>
<dbReference type="InterPro" id="IPR020846">
    <property type="entry name" value="MFS_dom"/>
</dbReference>
<feature type="transmembrane region" description="Helical" evidence="6">
    <location>
        <begin position="76"/>
        <end position="96"/>
    </location>
</feature>
<evidence type="ECO:0000313" key="11">
    <source>
        <dbReference type="Proteomes" id="UP000181981"/>
    </source>
</evidence>
<dbReference type="SUPFAM" id="SSF103473">
    <property type="entry name" value="MFS general substrate transporter"/>
    <property type="match status" value="1"/>
</dbReference>
<dbReference type="KEGG" id="dori:FH5T_11140"/>
<dbReference type="PANTHER" id="PTHR43124">
    <property type="entry name" value="PURINE EFFLUX PUMP PBUE"/>
    <property type="match status" value="1"/>
</dbReference>
<dbReference type="EMBL" id="CP007451">
    <property type="protein sequence ID" value="AHW59972.1"/>
    <property type="molecule type" value="Genomic_DNA"/>
</dbReference>
<feature type="transmembrane region" description="Helical" evidence="6">
    <location>
        <begin position="46"/>
        <end position="69"/>
    </location>
</feature>
<dbReference type="InterPro" id="IPR005829">
    <property type="entry name" value="Sugar_transporter_CS"/>
</dbReference>
<feature type="transmembrane region" description="Helical" evidence="6">
    <location>
        <begin position="159"/>
        <end position="180"/>
    </location>
</feature>
<dbReference type="Pfam" id="PF07690">
    <property type="entry name" value="MFS_1"/>
    <property type="match status" value="1"/>
</dbReference>
<name>X5DHL3_9BACT</name>
<dbReference type="InterPro" id="IPR036259">
    <property type="entry name" value="MFS_trans_sf"/>
</dbReference>
<dbReference type="Proteomes" id="UP000023772">
    <property type="component" value="Chromosome"/>
</dbReference>